<feature type="chain" id="PRO_5013281700" description="Formin-like protein" evidence="5">
    <location>
        <begin position="28"/>
        <end position="838"/>
    </location>
</feature>
<feature type="region of interest" description="Disordered" evidence="3">
    <location>
        <begin position="808"/>
        <end position="838"/>
    </location>
</feature>
<dbReference type="GO" id="GO:0005856">
    <property type="term" value="C:cytoskeleton"/>
    <property type="evidence" value="ECO:0000318"/>
    <property type="project" value="GO_Central"/>
</dbReference>
<dbReference type="Proteomes" id="UP000215914">
    <property type="component" value="Chromosome 5"/>
</dbReference>
<dbReference type="InterPro" id="IPR015425">
    <property type="entry name" value="FH2_Formin"/>
</dbReference>
<dbReference type="SUPFAM" id="SSF101447">
    <property type="entry name" value="Formin homology 2 domain (FH2 domain)"/>
    <property type="match status" value="1"/>
</dbReference>
<dbReference type="PROSITE" id="PS51444">
    <property type="entry name" value="FH2"/>
    <property type="match status" value="1"/>
</dbReference>
<sequence>MFQHKMGAKGVMLFMAIIILLYPLAEALNSDRDCQKPPLDDQIDWDDDTAELLEVNCGAESASCMEDFRDLQYCDSDKTLMGKERMCRAINVQDPHVKKTILDCLRAKQIALSKSRKDKRTKKWYLEYLASFYNRPSGAPRRRRLAESVSPGTVAVVAIVTAIVTLCLASLIYYCYARKYGLAGIKNDEKPLPSLSTGKDSTSGALKKLLKPKSKHKNIENQSNRQTDASVSVDSGPHMNASSDPSVNAPAGSVKPSIQQHTLKPRAVRAESSLRPARKTESSVRPHVGQTRSPVGGKESSHPLPPVNGGSPATSPATAPAASPPETSRAAPNAPGPSSDEPLHKVAPSPPPPPPPKPAGGGPPPPRRFGASFRPRRHADPVDASKAKLKPFFWDKVSATNPDQQMVWDRIKSGSFQFNEEMIESLFGYQAPGKNKDQDTKNTPAKEPPIHYIQIIDPKKAQNLSILLKALNVTPEEVSVALIEGNELPIEIVQTLLKMAPTDEEELKLRLYGGDLSRLGSAERFLKILVEIPYAFKRLESLLFMCTLQDEEANIKESFETLEAACVELKKSRLFLKLLEAVLKTGNRMNVGTFRGSATAFKLDTLLKLSDVKGTDGKTTLLHYVVQEIMRGEGMRVARAAKAGDKNISPIKTEDLLLEPSKEEADEHYCKLGLEVVSGLSNELENVTQAAMIDVERLTSSVSKLGSGLLKARESLNTDMKNLAEQSEDAEPDEFWLILSTFVETAEKEISWMVEEEKRIMGLVKSTVDYFHGNAGKDEGLRLFSVVRDFLIILEKVCKEIQAAPIKPLKKKDDQSEASNGDGGLVNSSSEDGDQSVT</sequence>
<evidence type="ECO:0000259" key="6">
    <source>
        <dbReference type="PROSITE" id="PS51444"/>
    </source>
</evidence>
<dbReference type="InterPro" id="IPR027643">
    <property type="entry name" value="Formin-like_plant"/>
</dbReference>
<feature type="transmembrane region" description="Helical" evidence="4">
    <location>
        <begin position="154"/>
        <end position="176"/>
    </location>
</feature>
<reference evidence="8" key="2">
    <citation type="submission" date="2017-02" db="EMBL/GenBank/DDBJ databases">
        <title>Sunflower complete genome.</title>
        <authorList>
            <person name="Langlade N."/>
            <person name="Munos S."/>
        </authorList>
    </citation>
    <scope>NUCLEOTIDE SEQUENCE [LARGE SCALE GENOMIC DNA]</scope>
    <source>
        <tissue evidence="8">Leaves</tissue>
    </source>
</reference>
<evidence type="ECO:0000256" key="4">
    <source>
        <dbReference type="SAM" id="Phobius"/>
    </source>
</evidence>
<feature type="compositionally biased region" description="Polar residues" evidence="3">
    <location>
        <begin position="194"/>
        <end position="204"/>
    </location>
</feature>
<dbReference type="GO" id="GO:0045010">
    <property type="term" value="P:actin nucleation"/>
    <property type="evidence" value="ECO:0007669"/>
    <property type="project" value="InterPro"/>
</dbReference>
<organism evidence="8 9">
    <name type="scientific">Helianthus annuus</name>
    <name type="common">Common sunflower</name>
    <dbReference type="NCBI Taxonomy" id="4232"/>
    <lineage>
        <taxon>Eukaryota</taxon>
        <taxon>Viridiplantae</taxon>
        <taxon>Streptophyta</taxon>
        <taxon>Embryophyta</taxon>
        <taxon>Tracheophyta</taxon>
        <taxon>Spermatophyta</taxon>
        <taxon>Magnoliopsida</taxon>
        <taxon>eudicotyledons</taxon>
        <taxon>Gunneridae</taxon>
        <taxon>Pentapetalae</taxon>
        <taxon>asterids</taxon>
        <taxon>campanulids</taxon>
        <taxon>Asterales</taxon>
        <taxon>Asteraceae</taxon>
        <taxon>Asteroideae</taxon>
        <taxon>Heliantheae alliance</taxon>
        <taxon>Heliantheae</taxon>
        <taxon>Helianthus</taxon>
    </lineage>
</organism>
<comment type="similarity">
    <text evidence="1">Belongs to the formin-like family. Class-I subfamily.</text>
</comment>
<protein>
    <recommendedName>
        <fullName evidence="2">Formin-like protein</fullName>
    </recommendedName>
</protein>
<dbReference type="PANTHER" id="PTHR23213:SF359">
    <property type="entry name" value="FORMIN-LIKE PROTEIN"/>
    <property type="match status" value="1"/>
</dbReference>
<dbReference type="EMBL" id="MNCJ02000320">
    <property type="protein sequence ID" value="KAF5807408.1"/>
    <property type="molecule type" value="Genomic_DNA"/>
</dbReference>
<name>A0A251USY0_HELAN</name>
<feature type="compositionally biased region" description="Pro residues" evidence="3">
    <location>
        <begin position="348"/>
        <end position="367"/>
    </location>
</feature>
<dbReference type="Gramene" id="mRNA:HanXRQr2_Chr05g0233311">
    <property type="protein sequence ID" value="mRNA:HanXRQr2_Chr05g0233311"/>
    <property type="gene ID" value="HanXRQr2_Chr05g0233311"/>
</dbReference>
<feature type="signal peptide" evidence="5">
    <location>
        <begin position="1"/>
        <end position="27"/>
    </location>
</feature>
<evidence type="ECO:0000256" key="2">
    <source>
        <dbReference type="RuleBase" id="RU361260"/>
    </source>
</evidence>
<dbReference type="Gene3D" id="1.20.58.2220">
    <property type="entry name" value="Formin, FH2 domain"/>
    <property type="match status" value="1"/>
</dbReference>
<accession>A0A251USY0</accession>
<evidence type="ECO:0000256" key="3">
    <source>
        <dbReference type="SAM" id="MobiDB-lite"/>
    </source>
</evidence>
<dbReference type="EMBL" id="CM007894">
    <property type="protein sequence ID" value="OTG26487.1"/>
    <property type="molecule type" value="Genomic_DNA"/>
</dbReference>
<feature type="domain" description="FH2" evidence="6">
    <location>
        <begin position="379"/>
        <end position="820"/>
    </location>
</feature>
<keyword evidence="4" id="KW-0472">Membrane</keyword>
<dbReference type="Pfam" id="PF02181">
    <property type="entry name" value="FH2"/>
    <property type="match status" value="1"/>
</dbReference>
<dbReference type="GO" id="GO:0051015">
    <property type="term" value="F:actin filament binding"/>
    <property type="evidence" value="ECO:0000318"/>
    <property type="project" value="GO_Central"/>
</dbReference>
<dbReference type="InterPro" id="IPR042201">
    <property type="entry name" value="FH2_Formin_sf"/>
</dbReference>
<evidence type="ECO:0000256" key="5">
    <source>
        <dbReference type="SAM" id="SignalP"/>
    </source>
</evidence>
<dbReference type="OrthoDB" id="1668162at2759"/>
<dbReference type="PANTHER" id="PTHR23213">
    <property type="entry name" value="FORMIN-RELATED"/>
    <property type="match status" value="1"/>
</dbReference>
<keyword evidence="5" id="KW-0732">Signal</keyword>
<feature type="compositionally biased region" description="Low complexity" evidence="3">
    <location>
        <begin position="311"/>
        <end position="332"/>
    </location>
</feature>
<reference evidence="7" key="3">
    <citation type="submission" date="2020-06" db="EMBL/GenBank/DDBJ databases">
        <title>Helianthus annuus Genome sequencing and assembly Release 2.</title>
        <authorList>
            <person name="Gouzy J."/>
            <person name="Langlade N."/>
            <person name="Munos S."/>
        </authorList>
    </citation>
    <scope>NUCLEOTIDE SEQUENCE</scope>
    <source>
        <tissue evidence="7">Leaves</tissue>
    </source>
</reference>
<dbReference type="AlphaFoldDB" id="A0A251USY0"/>
<dbReference type="InParanoid" id="A0A251USY0"/>
<evidence type="ECO:0000313" key="9">
    <source>
        <dbReference type="Proteomes" id="UP000215914"/>
    </source>
</evidence>
<dbReference type="SMART" id="SM00498">
    <property type="entry name" value="FH2"/>
    <property type="match status" value="1"/>
</dbReference>
<dbReference type="STRING" id="4232.A0A251USY0"/>
<evidence type="ECO:0000313" key="8">
    <source>
        <dbReference type="EMBL" id="OTG26487.1"/>
    </source>
</evidence>
<feature type="region of interest" description="Disordered" evidence="3">
    <location>
        <begin position="188"/>
        <end position="384"/>
    </location>
</feature>
<gene>
    <name evidence="8" type="ORF">HannXRQ_Chr05g0159261</name>
    <name evidence="7" type="ORF">HanXRQr2_Chr05g0233311</name>
</gene>
<dbReference type="GO" id="GO:0030036">
    <property type="term" value="P:actin cytoskeleton organization"/>
    <property type="evidence" value="ECO:0000318"/>
    <property type="project" value="GO_Central"/>
</dbReference>
<feature type="compositionally biased region" description="Polar residues" evidence="3">
    <location>
        <begin position="220"/>
        <end position="233"/>
    </location>
</feature>
<keyword evidence="4" id="KW-1133">Transmembrane helix</keyword>
<keyword evidence="4" id="KW-0812">Transmembrane</keyword>
<evidence type="ECO:0000256" key="1">
    <source>
        <dbReference type="ARBA" id="ARBA00025793"/>
    </source>
</evidence>
<evidence type="ECO:0000313" key="7">
    <source>
        <dbReference type="EMBL" id="KAF5807408.1"/>
    </source>
</evidence>
<proteinExistence type="inferred from homology"/>
<reference evidence="7 9" key="1">
    <citation type="journal article" date="2017" name="Nature">
        <title>The sunflower genome provides insights into oil metabolism, flowering and Asterid evolution.</title>
        <authorList>
            <person name="Badouin H."/>
            <person name="Gouzy J."/>
            <person name="Grassa C.J."/>
            <person name="Murat F."/>
            <person name="Staton S.E."/>
            <person name="Cottret L."/>
            <person name="Lelandais-Briere C."/>
            <person name="Owens G.L."/>
            <person name="Carrere S."/>
            <person name="Mayjonade B."/>
            <person name="Legrand L."/>
            <person name="Gill N."/>
            <person name="Kane N.C."/>
            <person name="Bowers J.E."/>
            <person name="Hubner S."/>
            <person name="Bellec A."/>
            <person name="Berard A."/>
            <person name="Berges H."/>
            <person name="Blanchet N."/>
            <person name="Boniface M.C."/>
            <person name="Brunel D."/>
            <person name="Catrice O."/>
            <person name="Chaidir N."/>
            <person name="Claudel C."/>
            <person name="Donnadieu C."/>
            <person name="Faraut T."/>
            <person name="Fievet G."/>
            <person name="Helmstetter N."/>
            <person name="King M."/>
            <person name="Knapp S.J."/>
            <person name="Lai Z."/>
            <person name="Le Paslier M.C."/>
            <person name="Lippi Y."/>
            <person name="Lorenzon L."/>
            <person name="Mandel J.R."/>
            <person name="Marage G."/>
            <person name="Marchand G."/>
            <person name="Marquand E."/>
            <person name="Bret-Mestries E."/>
            <person name="Morien E."/>
            <person name="Nambeesan S."/>
            <person name="Nguyen T."/>
            <person name="Pegot-Espagnet P."/>
            <person name="Pouilly N."/>
            <person name="Raftis F."/>
            <person name="Sallet E."/>
            <person name="Schiex T."/>
            <person name="Thomas J."/>
            <person name="Vandecasteele C."/>
            <person name="Vares D."/>
            <person name="Vear F."/>
            <person name="Vautrin S."/>
            <person name="Crespi M."/>
            <person name="Mangin B."/>
            <person name="Burke J.M."/>
            <person name="Salse J."/>
            <person name="Munos S."/>
            <person name="Vincourt P."/>
            <person name="Rieseberg L.H."/>
            <person name="Langlade N.B."/>
        </authorList>
    </citation>
    <scope>NUCLEOTIDE SEQUENCE [LARGE SCALE GENOMIC DNA]</scope>
    <source>
        <strain evidence="9">cv. SF193</strain>
        <tissue evidence="7">Leaves</tissue>
    </source>
</reference>
<keyword evidence="9" id="KW-1185">Reference proteome</keyword>